<gene>
    <name evidence="6" type="primary">RRG9</name>
    <name evidence="6" type="ORF">AWJ20_3216</name>
</gene>
<dbReference type="KEGG" id="slb:AWJ20_3216"/>
<sequence length="257" mass="29473">MFRFRSIASSLGCSKIIYRSQYLPIPKFGIRSASSQSEGREQIATTEPKGETTNSSSSQSLSSSTKKRLSVSNPPYQKSWDLPQISDTGSVIDKDLQRITTVANRVGALIDGRPKVPPNWRSDKTLEPWKRQMFALKEKLHNEGWKPKKRLSRAAMEGIRKLRDFEPTLTTRDIAKEFKVSPESIRRILKSKWRPTEEELVDISERWQKRGEKLRSLKLSSQPVLSSYSLKKSHQSRKLRRTTTNQKSSGDIGDEFF</sequence>
<dbReference type="PANTHER" id="PTHR13475">
    <property type="entry name" value="NEUGRIN"/>
    <property type="match status" value="1"/>
</dbReference>
<comment type="function">
    <text evidence="1">Required for respiratory activity and maintenance and expression of the mitochondrial genome.</text>
</comment>
<feature type="region of interest" description="Disordered" evidence="5">
    <location>
        <begin position="33"/>
        <end position="82"/>
    </location>
</feature>
<comment type="similarity">
    <text evidence="3">Belongs to the RRG9 family.</text>
</comment>
<dbReference type="Pfam" id="PF06413">
    <property type="entry name" value="Neugrin"/>
    <property type="match status" value="1"/>
</dbReference>
<keyword evidence="7" id="KW-1185">Reference proteome</keyword>
<evidence type="ECO:0000256" key="1">
    <source>
        <dbReference type="ARBA" id="ARBA00003548"/>
    </source>
</evidence>
<dbReference type="GO" id="GO:0005739">
    <property type="term" value="C:mitochondrion"/>
    <property type="evidence" value="ECO:0007669"/>
    <property type="project" value="UniProtKB-SubCell"/>
</dbReference>
<feature type="region of interest" description="Disordered" evidence="5">
    <location>
        <begin position="228"/>
        <end position="257"/>
    </location>
</feature>
<dbReference type="InterPro" id="IPR010487">
    <property type="entry name" value="NGRN/Rrg9"/>
</dbReference>
<organism evidence="6 7">
    <name type="scientific">Sugiyamaella lignohabitans</name>
    <dbReference type="NCBI Taxonomy" id="796027"/>
    <lineage>
        <taxon>Eukaryota</taxon>
        <taxon>Fungi</taxon>
        <taxon>Dikarya</taxon>
        <taxon>Ascomycota</taxon>
        <taxon>Saccharomycotina</taxon>
        <taxon>Dipodascomycetes</taxon>
        <taxon>Dipodascales</taxon>
        <taxon>Trichomonascaceae</taxon>
        <taxon>Sugiyamaella</taxon>
    </lineage>
</organism>
<accession>A0A167FR03</accession>
<comment type="subcellular location">
    <subcellularLocation>
        <location evidence="2">Mitochondrion</location>
    </subcellularLocation>
</comment>
<protein>
    <recommendedName>
        <fullName evidence="4">Required for respiratory growth protein 9, mitochondrial</fullName>
    </recommendedName>
</protein>
<dbReference type="EMBL" id="CP014503">
    <property type="protein sequence ID" value="ANB15588.1"/>
    <property type="molecule type" value="Genomic_DNA"/>
</dbReference>
<dbReference type="GeneID" id="30035214"/>
<feature type="compositionally biased region" description="Low complexity" evidence="5">
    <location>
        <begin position="55"/>
        <end position="64"/>
    </location>
</feature>
<dbReference type="Proteomes" id="UP000189580">
    <property type="component" value="Chromosome b"/>
</dbReference>
<evidence type="ECO:0000256" key="2">
    <source>
        <dbReference type="ARBA" id="ARBA00004173"/>
    </source>
</evidence>
<reference evidence="6 7" key="1">
    <citation type="submission" date="2016-02" db="EMBL/GenBank/DDBJ databases">
        <title>Complete genome sequence and transcriptome regulation of the pentose utilising yeast Sugiyamaella lignohabitans.</title>
        <authorList>
            <person name="Bellasio M."/>
            <person name="Peymann A."/>
            <person name="Valli M."/>
            <person name="Sipitzky M."/>
            <person name="Graf A."/>
            <person name="Sauer M."/>
            <person name="Marx H."/>
            <person name="Mattanovich D."/>
        </authorList>
    </citation>
    <scope>NUCLEOTIDE SEQUENCE [LARGE SCALE GENOMIC DNA]</scope>
    <source>
        <strain evidence="6 7">CBS 10342</strain>
    </source>
</reference>
<feature type="compositionally biased region" description="Basic residues" evidence="5">
    <location>
        <begin position="231"/>
        <end position="241"/>
    </location>
</feature>
<evidence type="ECO:0000313" key="7">
    <source>
        <dbReference type="Proteomes" id="UP000189580"/>
    </source>
</evidence>
<dbReference type="RefSeq" id="XP_018738065.1">
    <property type="nucleotide sequence ID" value="XM_018880225.1"/>
</dbReference>
<evidence type="ECO:0000256" key="4">
    <source>
        <dbReference type="ARBA" id="ARBA00013566"/>
    </source>
</evidence>
<name>A0A167FR03_9ASCO</name>
<dbReference type="OrthoDB" id="5578174at2759"/>
<evidence type="ECO:0000313" key="6">
    <source>
        <dbReference type="EMBL" id="ANB15588.1"/>
    </source>
</evidence>
<dbReference type="GO" id="GO:0005634">
    <property type="term" value="C:nucleus"/>
    <property type="evidence" value="ECO:0007669"/>
    <property type="project" value="TreeGrafter"/>
</dbReference>
<dbReference type="PANTHER" id="PTHR13475:SF3">
    <property type="entry name" value="NEUGRIN"/>
    <property type="match status" value="1"/>
</dbReference>
<proteinExistence type="inferred from homology"/>
<dbReference type="AlphaFoldDB" id="A0A167FR03"/>
<evidence type="ECO:0000256" key="5">
    <source>
        <dbReference type="SAM" id="MobiDB-lite"/>
    </source>
</evidence>
<evidence type="ECO:0000256" key="3">
    <source>
        <dbReference type="ARBA" id="ARBA00010895"/>
    </source>
</evidence>